<gene>
    <name evidence="2" type="ORF">NCTC1542_06716</name>
</gene>
<proteinExistence type="predicted"/>
<evidence type="ECO:0000313" key="3">
    <source>
        <dbReference type="Proteomes" id="UP000255389"/>
    </source>
</evidence>
<evidence type="ECO:0000313" key="2">
    <source>
        <dbReference type="EMBL" id="SUA31362.1"/>
    </source>
</evidence>
<dbReference type="Proteomes" id="UP000255389">
    <property type="component" value="Unassembled WGS sequence"/>
</dbReference>
<sequence>MQDKLSEAIDEMAAEVEALRSADMYWVTRDMVDFVVDAAQGLPEWTPSIAAPSPQGLMCWAKPAGSVPYGQALKYDLDVPWDAVFWRTRPDGVMQIVPASRLTKHQQLLEPFGVKTPLWAAHTLVLNPEAIRSEEAAGSSEAHRFVSVVGAAWLLMGQPGVAGTRTVGDPVSRNAARSAEGKTPTAASTVTLVDLRRPVESGHDGKEKAKSGREFQQRWWVGPHWRQQPCGPGRSQRKPVFIAPYVKGPEDKPLVAKERVNVLRR</sequence>
<evidence type="ECO:0000256" key="1">
    <source>
        <dbReference type="SAM" id="MobiDB-lite"/>
    </source>
</evidence>
<feature type="region of interest" description="Disordered" evidence="1">
    <location>
        <begin position="165"/>
        <end position="185"/>
    </location>
</feature>
<name>A0A378WF13_MYCFO</name>
<dbReference type="AlphaFoldDB" id="A0A378WF13"/>
<reference evidence="2 3" key="1">
    <citation type="submission" date="2018-06" db="EMBL/GenBank/DDBJ databases">
        <authorList>
            <consortium name="Pathogen Informatics"/>
            <person name="Doyle S."/>
        </authorList>
    </citation>
    <scope>NUCLEOTIDE SEQUENCE [LARGE SCALE GENOMIC DNA]</scope>
    <source>
        <strain evidence="2 3">NCTC1542</strain>
    </source>
</reference>
<dbReference type="EMBL" id="UGQY01000006">
    <property type="protein sequence ID" value="SUA31362.1"/>
    <property type="molecule type" value="Genomic_DNA"/>
</dbReference>
<accession>A0A378WF13</accession>
<protein>
    <submittedName>
        <fullName evidence="2">Uncharacterized protein</fullName>
    </submittedName>
</protein>
<organism evidence="2 3">
    <name type="scientific">Mycolicibacterium fortuitum</name>
    <name type="common">Mycobacterium fortuitum</name>
    <dbReference type="NCBI Taxonomy" id="1766"/>
    <lineage>
        <taxon>Bacteria</taxon>
        <taxon>Bacillati</taxon>
        <taxon>Actinomycetota</taxon>
        <taxon>Actinomycetes</taxon>
        <taxon>Mycobacteriales</taxon>
        <taxon>Mycobacteriaceae</taxon>
        <taxon>Mycolicibacterium</taxon>
    </lineage>
</organism>